<dbReference type="InterPro" id="IPR038973">
    <property type="entry name" value="MutL/Mlh/Pms-like"/>
</dbReference>
<evidence type="ECO:0000313" key="8">
    <source>
        <dbReference type="EMBL" id="MFD1674620.1"/>
    </source>
</evidence>
<evidence type="ECO:0000259" key="6">
    <source>
        <dbReference type="SMART" id="SM00853"/>
    </source>
</evidence>
<dbReference type="InterPro" id="IPR014721">
    <property type="entry name" value="Ribsml_uS5_D2-typ_fold_subgr"/>
</dbReference>
<evidence type="ECO:0000256" key="3">
    <source>
        <dbReference type="ARBA" id="ARBA00023204"/>
    </source>
</evidence>
<dbReference type="InterPro" id="IPR037198">
    <property type="entry name" value="MutL_C_sf"/>
</dbReference>
<dbReference type="EMBL" id="JBHUCX010000020">
    <property type="protein sequence ID" value="MFD1674620.1"/>
    <property type="molecule type" value="Genomic_DNA"/>
</dbReference>
<dbReference type="SMART" id="SM01340">
    <property type="entry name" value="DNA_mis_repair"/>
    <property type="match status" value="1"/>
</dbReference>
<keyword evidence="8" id="KW-0255">Endonuclease</keyword>
<feature type="compositionally biased region" description="Low complexity" evidence="5">
    <location>
        <begin position="420"/>
        <end position="431"/>
    </location>
</feature>
<organism evidence="8 9">
    <name type="scientific">Alicyclobacillus fodiniaquatilis</name>
    <dbReference type="NCBI Taxonomy" id="1661150"/>
    <lineage>
        <taxon>Bacteria</taxon>
        <taxon>Bacillati</taxon>
        <taxon>Bacillota</taxon>
        <taxon>Bacilli</taxon>
        <taxon>Bacillales</taxon>
        <taxon>Alicyclobacillaceae</taxon>
        <taxon>Alicyclobacillus</taxon>
    </lineage>
</organism>
<dbReference type="InterPro" id="IPR014790">
    <property type="entry name" value="MutL_C"/>
</dbReference>
<dbReference type="PANTHER" id="PTHR10073:SF12">
    <property type="entry name" value="DNA MISMATCH REPAIR PROTEIN MLH1"/>
    <property type="match status" value="1"/>
</dbReference>
<dbReference type="Gene3D" id="3.30.1540.20">
    <property type="entry name" value="MutL, C-terminal domain, dimerisation subdomain"/>
    <property type="match status" value="1"/>
</dbReference>
<feature type="domain" description="MutL C-terminal dimerisation" evidence="6">
    <location>
        <begin position="451"/>
        <end position="594"/>
    </location>
</feature>
<name>A0ABW4JHI7_9BACL</name>
<dbReference type="HAMAP" id="MF_00149">
    <property type="entry name" value="DNA_mis_repair"/>
    <property type="match status" value="1"/>
</dbReference>
<dbReference type="InterPro" id="IPR020568">
    <property type="entry name" value="Ribosomal_Su5_D2-typ_SF"/>
</dbReference>
<dbReference type="CDD" id="cd00782">
    <property type="entry name" value="MutL_Trans"/>
    <property type="match status" value="1"/>
</dbReference>
<gene>
    <name evidence="4 8" type="primary">mutL</name>
    <name evidence="8" type="ORF">ACFSB2_07900</name>
</gene>
<keyword evidence="2 4" id="KW-0227">DNA damage</keyword>
<evidence type="ECO:0000256" key="4">
    <source>
        <dbReference type="HAMAP-Rule" id="MF_00149"/>
    </source>
</evidence>
<dbReference type="SUPFAM" id="SSF54211">
    <property type="entry name" value="Ribosomal protein S5 domain 2-like"/>
    <property type="match status" value="1"/>
</dbReference>
<dbReference type="Gene3D" id="3.30.1370.100">
    <property type="entry name" value="MutL, C-terminal domain, regulatory subdomain"/>
    <property type="match status" value="1"/>
</dbReference>
<dbReference type="SMART" id="SM00853">
    <property type="entry name" value="MutL_C"/>
    <property type="match status" value="1"/>
</dbReference>
<dbReference type="Gene3D" id="3.30.230.10">
    <property type="match status" value="1"/>
</dbReference>
<evidence type="ECO:0000256" key="5">
    <source>
        <dbReference type="SAM" id="MobiDB-lite"/>
    </source>
</evidence>
<dbReference type="Pfam" id="PF08676">
    <property type="entry name" value="MutL_C"/>
    <property type="match status" value="1"/>
</dbReference>
<keyword evidence="8" id="KW-0540">Nuclease</keyword>
<dbReference type="Gene3D" id="3.30.565.10">
    <property type="entry name" value="Histidine kinase-like ATPase, C-terminal domain"/>
    <property type="match status" value="1"/>
</dbReference>
<dbReference type="SUPFAM" id="SSF55874">
    <property type="entry name" value="ATPase domain of HSP90 chaperone/DNA topoisomerase II/histidine kinase"/>
    <property type="match status" value="1"/>
</dbReference>
<proteinExistence type="inferred from homology"/>
<dbReference type="SUPFAM" id="SSF118116">
    <property type="entry name" value="DNA mismatch repair protein MutL"/>
    <property type="match status" value="1"/>
</dbReference>
<feature type="region of interest" description="Disordered" evidence="5">
    <location>
        <begin position="401"/>
        <end position="443"/>
    </location>
</feature>
<dbReference type="InterPro" id="IPR036890">
    <property type="entry name" value="HATPase_C_sf"/>
</dbReference>
<comment type="caution">
    <text evidence="8">The sequence shown here is derived from an EMBL/GenBank/DDBJ whole genome shotgun (WGS) entry which is preliminary data.</text>
</comment>
<protein>
    <recommendedName>
        <fullName evidence="4">DNA mismatch repair protein MutL</fullName>
    </recommendedName>
</protein>
<dbReference type="InterPro" id="IPR013507">
    <property type="entry name" value="DNA_mismatch_S5_2-like"/>
</dbReference>
<evidence type="ECO:0000256" key="1">
    <source>
        <dbReference type="ARBA" id="ARBA00006082"/>
    </source>
</evidence>
<dbReference type="InterPro" id="IPR042120">
    <property type="entry name" value="MutL_C_dimsub"/>
</dbReference>
<evidence type="ECO:0000256" key="2">
    <source>
        <dbReference type="ARBA" id="ARBA00022763"/>
    </source>
</evidence>
<feature type="domain" description="DNA mismatch repair protein S5" evidence="7">
    <location>
        <begin position="209"/>
        <end position="327"/>
    </location>
</feature>
<dbReference type="InterPro" id="IPR002099">
    <property type="entry name" value="MutL/Mlh/PMS"/>
</dbReference>
<dbReference type="PROSITE" id="PS00058">
    <property type="entry name" value="DNA_MISMATCH_REPAIR_1"/>
    <property type="match status" value="1"/>
</dbReference>
<keyword evidence="8" id="KW-0378">Hydrolase</keyword>
<accession>A0ABW4JHI7</accession>
<dbReference type="InterPro" id="IPR020667">
    <property type="entry name" value="DNA_mismatch_repair_MutL"/>
</dbReference>
<dbReference type="InterPro" id="IPR042121">
    <property type="entry name" value="MutL_C_regsub"/>
</dbReference>
<dbReference type="PANTHER" id="PTHR10073">
    <property type="entry name" value="DNA MISMATCH REPAIR PROTEIN MLH, PMS, MUTL"/>
    <property type="match status" value="1"/>
</dbReference>
<dbReference type="CDD" id="cd16926">
    <property type="entry name" value="HATPase_MutL-MLH-PMS-like"/>
    <property type="match status" value="1"/>
</dbReference>
<evidence type="ECO:0000313" key="9">
    <source>
        <dbReference type="Proteomes" id="UP001597079"/>
    </source>
</evidence>
<keyword evidence="9" id="KW-1185">Reference proteome</keyword>
<dbReference type="InterPro" id="IPR014762">
    <property type="entry name" value="DNA_mismatch_repair_CS"/>
</dbReference>
<keyword evidence="3 4" id="KW-0234">DNA repair</keyword>
<dbReference type="Pfam" id="PF13589">
    <property type="entry name" value="HATPase_c_3"/>
    <property type="match status" value="1"/>
</dbReference>
<evidence type="ECO:0000259" key="7">
    <source>
        <dbReference type="SMART" id="SM01340"/>
    </source>
</evidence>
<dbReference type="RefSeq" id="WP_377942480.1">
    <property type="nucleotide sequence ID" value="NZ_JBHUCX010000020.1"/>
</dbReference>
<comment type="function">
    <text evidence="4">This protein is involved in the repair of mismatches in DNA. It is required for dam-dependent methyl-directed DNA mismatch repair. May act as a 'molecular matchmaker', a protein that promotes the formation of a stable complex between two or more DNA-binding proteins in an ATP-dependent manner without itself being part of a final effector complex.</text>
</comment>
<sequence>MGKIQLMSTSLANQIAAGEVVVRPASCVKELVENSLDAGAKRISVTLTEGGIAGILVQDDGVGMDEADAQLAFARHASSKVYEERDLTRIRTLGFRGEALASIAAVARVTLTTRQAGADAALEIKVAGGEMAPIRHVGAAVGTSIEVRDLFYNTPARLKYLRSVQTEQAKSVEIVQRAALSRPDVAFSCQTEHHVLFQTPGNGDMRTVLASLYGVGEAKQLLAVTGETNDYVVKGYIGRPTQGRASRSHAHLFVNGRPVRNIAVHQAVIRGYKNRLMVGKQPMYAIYIEMDPSLIDVNVHPHKEEVRFSEEGDVTRFVAEAIAAALDETLLAPTPVSPRVQARSEVQPLAIDWSQAKTVDKGGQRTQESVTARPAVQRTTPFKPQSGVELQDKAKYASGTAREADVAYAPTQNESRQDIAAAEQAVTAEQTPSASAPDAPQARKANWQLRPIGQALGMYVLADDGETLYIIDQHAAHERILFEQFYTRLTTRTVYAMPLLAPITLTLTPSVFERTMSQQAALSELGLTFEHFGGYDVVVRTVPDIWEGLDMDKLVHETFEQLPAQMQSADFHQLMHDVIATRACKAAVKANWHLSEEELAALCHALTALDDPFHCPHGRPIFLQFTDKHLEKEFRRIV</sequence>
<dbReference type="GO" id="GO:0004519">
    <property type="term" value="F:endonuclease activity"/>
    <property type="evidence" value="ECO:0007669"/>
    <property type="project" value="UniProtKB-KW"/>
</dbReference>
<dbReference type="Pfam" id="PF01119">
    <property type="entry name" value="DNA_mis_repair"/>
    <property type="match status" value="1"/>
</dbReference>
<dbReference type="NCBIfam" id="TIGR00585">
    <property type="entry name" value="mutl"/>
    <property type="match status" value="1"/>
</dbReference>
<dbReference type="Proteomes" id="UP001597079">
    <property type="component" value="Unassembled WGS sequence"/>
</dbReference>
<reference evidence="9" key="1">
    <citation type="journal article" date="2019" name="Int. J. Syst. Evol. Microbiol.">
        <title>The Global Catalogue of Microorganisms (GCM) 10K type strain sequencing project: providing services to taxonomists for standard genome sequencing and annotation.</title>
        <authorList>
            <consortium name="The Broad Institute Genomics Platform"/>
            <consortium name="The Broad Institute Genome Sequencing Center for Infectious Disease"/>
            <person name="Wu L."/>
            <person name="Ma J."/>
        </authorList>
    </citation>
    <scope>NUCLEOTIDE SEQUENCE [LARGE SCALE GENOMIC DNA]</scope>
    <source>
        <strain evidence="9">CGMCC 1.12286</strain>
    </source>
</reference>
<comment type="similarity">
    <text evidence="1 4">Belongs to the DNA mismatch repair MutL/HexB family.</text>
</comment>